<organism evidence="1 2">
    <name type="scientific">Agaribacillus aureus</name>
    <dbReference type="NCBI Taxonomy" id="3051825"/>
    <lineage>
        <taxon>Bacteria</taxon>
        <taxon>Pseudomonadati</taxon>
        <taxon>Bacteroidota</taxon>
        <taxon>Cytophagia</taxon>
        <taxon>Cytophagales</taxon>
        <taxon>Splendidivirgaceae</taxon>
        <taxon>Agaribacillus</taxon>
    </lineage>
</organism>
<evidence type="ECO:0000313" key="2">
    <source>
        <dbReference type="Proteomes" id="UP001172083"/>
    </source>
</evidence>
<evidence type="ECO:0000313" key="1">
    <source>
        <dbReference type="EMBL" id="MDN5210855.1"/>
    </source>
</evidence>
<name>A0ABT8KZJ5_9BACT</name>
<dbReference type="RefSeq" id="WP_346756195.1">
    <property type="nucleotide sequence ID" value="NZ_JAUJEB010000001.1"/>
</dbReference>
<proteinExistence type="predicted"/>
<comment type="caution">
    <text evidence="1">The sequence shown here is derived from an EMBL/GenBank/DDBJ whole genome shotgun (WGS) entry which is preliminary data.</text>
</comment>
<accession>A0ABT8KZJ5</accession>
<sequence length="554" mass="61235">MYKINHKIKFILIFVVALVCSCKDLDEMNINPNGVDPADGHPNLLMATLMTELGQNVVNLGFGNIAGVMQHTQRDGWSSGHNDYDWAGQGQSWGSYYGILRTNDELLKLAEELNLDFHRGVGLVIRAYTFGLVTDLWGDAPYTASLKGEAGGETNLKPAYDDQKAIYLGILADLEEANSLLSRNPADYSDIIPAQDPYYRGDVEKWRKFANSLALRYFMRISNKEEALARAGIEKIASDPSGYPIIASAADDTNMDYIGGATFDSWPNNTVFDRTTTSGYNRTKVCSTLIEALQALSDPRIAVYADKIELALVIEPDWEDDRDEIIGNERHIAQNIADDYEQNWGEPINLDPEYIGLPPSSPAGGAYNLNPDLAQGTLNPHCSQLNSMYKEASGPMLKARMMSAAEVNFILAEAALKGWSVGADAQTYYEEAIEASLDTWGLNNEYGAYIAGPAAYNGTLEQLIEQKWIASWTAAAEAWFDYRRTGLPDLQTGPYATRQAIPLRFYYMLDEINLNPANAKAAIGRLETTDFTAPDPNNSAWSKSWLLKGTGLPY</sequence>
<gene>
    <name evidence="1" type="ORF">QQ020_02310</name>
</gene>
<dbReference type="Proteomes" id="UP001172083">
    <property type="component" value="Unassembled WGS sequence"/>
</dbReference>
<dbReference type="InterPro" id="IPR011990">
    <property type="entry name" value="TPR-like_helical_dom_sf"/>
</dbReference>
<dbReference type="PROSITE" id="PS51257">
    <property type="entry name" value="PROKAR_LIPOPROTEIN"/>
    <property type="match status" value="1"/>
</dbReference>
<dbReference type="Pfam" id="PF12771">
    <property type="entry name" value="SusD-like_2"/>
    <property type="match status" value="2"/>
</dbReference>
<reference evidence="1" key="1">
    <citation type="submission" date="2023-06" db="EMBL/GenBank/DDBJ databases">
        <title>Genomic of Agaribacillus aureum.</title>
        <authorList>
            <person name="Wang G."/>
        </authorList>
    </citation>
    <scope>NUCLEOTIDE SEQUENCE</scope>
    <source>
        <strain evidence="1">BMA12</strain>
    </source>
</reference>
<keyword evidence="2" id="KW-1185">Reference proteome</keyword>
<keyword evidence="1" id="KW-0449">Lipoprotein</keyword>
<dbReference type="SUPFAM" id="SSF48452">
    <property type="entry name" value="TPR-like"/>
    <property type="match status" value="1"/>
</dbReference>
<dbReference type="Gene3D" id="1.25.40.390">
    <property type="match status" value="1"/>
</dbReference>
<dbReference type="InterPro" id="IPR041662">
    <property type="entry name" value="SusD-like_2"/>
</dbReference>
<protein>
    <submittedName>
        <fullName evidence="1">SusD/RagB family nutrient-binding outer membrane lipoprotein</fullName>
    </submittedName>
</protein>
<dbReference type="EMBL" id="JAUJEB010000001">
    <property type="protein sequence ID" value="MDN5210855.1"/>
    <property type="molecule type" value="Genomic_DNA"/>
</dbReference>